<evidence type="ECO:0000259" key="7">
    <source>
        <dbReference type="PROSITE" id="PS50850"/>
    </source>
</evidence>
<evidence type="ECO:0000256" key="5">
    <source>
        <dbReference type="ARBA" id="ARBA00023136"/>
    </source>
</evidence>
<comment type="subcellular location">
    <subcellularLocation>
        <location evidence="1">Membrane</location>
        <topology evidence="1">Multi-pass membrane protein</topology>
    </subcellularLocation>
</comment>
<dbReference type="InterPro" id="IPR011701">
    <property type="entry name" value="MFS"/>
</dbReference>
<keyword evidence="9" id="KW-1185">Reference proteome</keyword>
<evidence type="ECO:0000313" key="8">
    <source>
        <dbReference type="EMBL" id="KAK4513839.1"/>
    </source>
</evidence>
<organism evidence="8 9">
    <name type="scientific">Mucor velutinosus</name>
    <dbReference type="NCBI Taxonomy" id="708070"/>
    <lineage>
        <taxon>Eukaryota</taxon>
        <taxon>Fungi</taxon>
        <taxon>Fungi incertae sedis</taxon>
        <taxon>Mucoromycota</taxon>
        <taxon>Mucoromycotina</taxon>
        <taxon>Mucoromycetes</taxon>
        <taxon>Mucorales</taxon>
        <taxon>Mucorineae</taxon>
        <taxon>Mucoraceae</taxon>
        <taxon>Mucor</taxon>
    </lineage>
</organism>
<protein>
    <recommendedName>
        <fullName evidence="7">Major facilitator superfamily (MFS) profile domain-containing protein</fullName>
    </recommendedName>
</protein>
<evidence type="ECO:0000256" key="1">
    <source>
        <dbReference type="ARBA" id="ARBA00004141"/>
    </source>
</evidence>
<keyword evidence="5 6" id="KW-0472">Membrane</keyword>
<proteinExistence type="predicted"/>
<dbReference type="PANTHER" id="PTHR23502">
    <property type="entry name" value="MAJOR FACILITATOR SUPERFAMILY"/>
    <property type="match status" value="1"/>
</dbReference>
<dbReference type="GO" id="GO:0005886">
    <property type="term" value="C:plasma membrane"/>
    <property type="evidence" value="ECO:0007669"/>
    <property type="project" value="TreeGrafter"/>
</dbReference>
<dbReference type="InterPro" id="IPR036259">
    <property type="entry name" value="MFS_trans_sf"/>
</dbReference>
<dbReference type="PANTHER" id="PTHR23502:SF132">
    <property type="entry name" value="POLYAMINE TRANSPORTER 2-RELATED"/>
    <property type="match status" value="1"/>
</dbReference>
<keyword evidence="4 6" id="KW-1133">Transmembrane helix</keyword>
<dbReference type="RefSeq" id="XP_064680505.1">
    <property type="nucleotide sequence ID" value="XM_064825128.1"/>
</dbReference>
<feature type="transmembrane region" description="Helical" evidence="6">
    <location>
        <begin position="316"/>
        <end position="341"/>
    </location>
</feature>
<feature type="domain" description="Major facilitator superfamily (MFS) profile" evidence="7">
    <location>
        <begin position="1"/>
        <end position="345"/>
    </location>
</feature>
<comment type="caution">
    <text evidence="8">The sequence shown here is derived from an EMBL/GenBank/DDBJ whole genome shotgun (WGS) entry which is preliminary data.</text>
</comment>
<dbReference type="InterPro" id="IPR020846">
    <property type="entry name" value="MFS_dom"/>
</dbReference>
<evidence type="ECO:0000256" key="6">
    <source>
        <dbReference type="SAM" id="Phobius"/>
    </source>
</evidence>
<dbReference type="SUPFAM" id="SSF103473">
    <property type="entry name" value="MFS general substrate transporter"/>
    <property type="match status" value="1"/>
</dbReference>
<dbReference type="Pfam" id="PF07690">
    <property type="entry name" value="MFS_1"/>
    <property type="match status" value="1"/>
</dbReference>
<evidence type="ECO:0000256" key="2">
    <source>
        <dbReference type="ARBA" id="ARBA00022448"/>
    </source>
</evidence>
<dbReference type="Gene3D" id="1.20.1720.10">
    <property type="entry name" value="Multidrug resistance protein D"/>
    <property type="match status" value="2"/>
</dbReference>
<evidence type="ECO:0000256" key="3">
    <source>
        <dbReference type="ARBA" id="ARBA00022692"/>
    </source>
</evidence>
<sequence>MVIFTVTSIGAAFVHNIWALVVVRCIQSIGVACGQSLGTGYIADLYPVEERGTAFGKYMFSAILGPVSGPIVRGFLIMSPLGWRATFWFCSALGIFIFLITLFFTPETFRVDAKFDIELLVISNECIDSGASAKGTLNSSDMSIATTVTQGKSTIAANKGQTKKRFNPFTAFLLLRHLFILLASVVAALFFVAMLATEAILPDAFKQVYGLSSWQTGSCCLGAGIGNLSGAVGGAHRVEDRLTANAWITGFIFSPLGNLLFGWVVEHRLSLWGAIIAFGIQCFGTVQVVTVVTAYLVDALPGRGASATAAATFVRYALGAGWTCTLFACLSWLGMLIALILKLWW</sequence>
<evidence type="ECO:0000256" key="4">
    <source>
        <dbReference type="ARBA" id="ARBA00022989"/>
    </source>
</evidence>
<evidence type="ECO:0000313" key="9">
    <source>
        <dbReference type="Proteomes" id="UP001304243"/>
    </source>
</evidence>
<dbReference type="PROSITE" id="PS50850">
    <property type="entry name" value="MFS"/>
    <property type="match status" value="1"/>
</dbReference>
<dbReference type="GeneID" id="89949531"/>
<feature type="transmembrane region" description="Helical" evidence="6">
    <location>
        <begin position="246"/>
        <end position="265"/>
    </location>
</feature>
<feature type="transmembrane region" description="Helical" evidence="6">
    <location>
        <begin position="272"/>
        <end position="296"/>
    </location>
</feature>
<dbReference type="EMBL" id="JASEJX010000016">
    <property type="protein sequence ID" value="KAK4513839.1"/>
    <property type="molecule type" value="Genomic_DNA"/>
</dbReference>
<dbReference type="AlphaFoldDB" id="A0AAN7DC63"/>
<gene>
    <name evidence="8" type="ORF">ATC70_005845</name>
</gene>
<dbReference type="Proteomes" id="UP001304243">
    <property type="component" value="Unassembled WGS sequence"/>
</dbReference>
<dbReference type="GO" id="GO:0022857">
    <property type="term" value="F:transmembrane transporter activity"/>
    <property type="evidence" value="ECO:0007669"/>
    <property type="project" value="InterPro"/>
</dbReference>
<keyword evidence="2" id="KW-0813">Transport</keyword>
<reference evidence="8 9" key="1">
    <citation type="submission" date="2022-11" db="EMBL/GenBank/DDBJ databases">
        <title>Mucor velutinosus strain NIH1002 WGS.</title>
        <authorList>
            <person name="Subramanian P."/>
            <person name="Mullikin J.C."/>
            <person name="Segre J.A."/>
            <person name="Zelazny A.M."/>
        </authorList>
    </citation>
    <scope>NUCLEOTIDE SEQUENCE [LARGE SCALE GENOMIC DNA]</scope>
    <source>
        <strain evidence="8 9">NIH1002</strain>
    </source>
</reference>
<accession>A0AAN7DC63</accession>
<feature type="transmembrane region" description="Helical" evidence="6">
    <location>
        <begin position="173"/>
        <end position="196"/>
    </location>
</feature>
<feature type="transmembrane region" description="Helical" evidence="6">
    <location>
        <begin position="58"/>
        <end position="79"/>
    </location>
</feature>
<feature type="transmembrane region" description="Helical" evidence="6">
    <location>
        <begin position="85"/>
        <end position="104"/>
    </location>
</feature>
<keyword evidence="3 6" id="KW-0812">Transmembrane</keyword>
<name>A0AAN7DC63_9FUNG</name>